<comment type="caution">
    <text evidence="2">The sequence shown here is derived from an EMBL/GenBank/DDBJ whole genome shotgun (WGS) entry which is preliminary data.</text>
</comment>
<evidence type="ECO:0000256" key="1">
    <source>
        <dbReference type="SAM" id="SignalP"/>
    </source>
</evidence>
<dbReference type="RefSeq" id="WP_381522067.1">
    <property type="nucleotide sequence ID" value="NZ_JBHULN010000005.1"/>
</dbReference>
<sequence length="378" mass="41102">MKATSTIVLAIAFIFLSIASVWAQGCVAVRHMSCSAPAGISMQGTNSADFFKQRTGRWQVSAGYRFFRSYKHFVGDVEQKQRVEQGTQVINVSHAIDLGITYIVNPRLSFSANLPVQDNDRSSLYEHYGNAVAQNPEQKRFHTGSRGIGDLRLSGSYWLVNPVKLPKANLAVGVGVKLPTGNYRVTDDFHKLTKEGADYTINKPVDQSIQLGDGGVGVSIELQAYAQLTKGLTAYANGYYLFNPRETNGVVRSPEATTIDLVTGKFSVADQFAARVGLSQSIAFIPGLSVMLGGRVEGVPAIDAFGGSSGFRRPGYIVSVEPGLAYMRHKTSVAATVPVAIYRNRIKSFADRLDPLGLRQGDAAFADYLISVNVSRWF</sequence>
<keyword evidence="3" id="KW-1185">Reference proteome</keyword>
<feature type="chain" id="PRO_5046558901" description="Transporter" evidence="1">
    <location>
        <begin position="24"/>
        <end position="378"/>
    </location>
</feature>
<dbReference type="EMBL" id="JBHULN010000005">
    <property type="protein sequence ID" value="MFD2570946.1"/>
    <property type="molecule type" value="Genomic_DNA"/>
</dbReference>
<feature type="signal peptide" evidence="1">
    <location>
        <begin position="1"/>
        <end position="23"/>
    </location>
</feature>
<evidence type="ECO:0008006" key="4">
    <source>
        <dbReference type="Google" id="ProtNLM"/>
    </source>
</evidence>
<keyword evidence="1" id="KW-0732">Signal</keyword>
<evidence type="ECO:0000313" key="2">
    <source>
        <dbReference type="EMBL" id="MFD2570946.1"/>
    </source>
</evidence>
<evidence type="ECO:0000313" key="3">
    <source>
        <dbReference type="Proteomes" id="UP001597469"/>
    </source>
</evidence>
<dbReference type="Proteomes" id="UP001597469">
    <property type="component" value="Unassembled WGS sequence"/>
</dbReference>
<reference evidence="3" key="1">
    <citation type="journal article" date="2019" name="Int. J. Syst. Evol. Microbiol.">
        <title>The Global Catalogue of Microorganisms (GCM) 10K type strain sequencing project: providing services to taxonomists for standard genome sequencing and annotation.</title>
        <authorList>
            <consortium name="The Broad Institute Genomics Platform"/>
            <consortium name="The Broad Institute Genome Sequencing Center for Infectious Disease"/>
            <person name="Wu L."/>
            <person name="Ma J."/>
        </authorList>
    </citation>
    <scope>NUCLEOTIDE SEQUENCE [LARGE SCALE GENOMIC DNA]</scope>
    <source>
        <strain evidence="3">KCTC 42805</strain>
    </source>
</reference>
<dbReference type="PROSITE" id="PS51257">
    <property type="entry name" value="PROKAR_LIPOPROTEIN"/>
    <property type="match status" value="1"/>
</dbReference>
<organism evidence="2 3">
    <name type="scientific">Spirosoma soli</name>
    <dbReference type="NCBI Taxonomy" id="1770529"/>
    <lineage>
        <taxon>Bacteria</taxon>
        <taxon>Pseudomonadati</taxon>
        <taxon>Bacteroidota</taxon>
        <taxon>Cytophagia</taxon>
        <taxon>Cytophagales</taxon>
        <taxon>Cytophagaceae</taxon>
        <taxon>Spirosoma</taxon>
    </lineage>
</organism>
<protein>
    <recommendedName>
        <fullName evidence="4">Transporter</fullName>
    </recommendedName>
</protein>
<proteinExistence type="predicted"/>
<name>A0ABW5M320_9BACT</name>
<accession>A0ABW5M320</accession>
<gene>
    <name evidence="2" type="ORF">ACFSUS_09900</name>
</gene>